<dbReference type="EMBL" id="JACGCM010000696">
    <property type="protein sequence ID" value="KAF6168414.1"/>
    <property type="molecule type" value="Genomic_DNA"/>
</dbReference>
<sequence>TSKPKDGMQSWSSSAETNETKVWNAEKSNLCGALRRLGWEGRPISSLNLDLFFERRIMEKKADGSIFKARKVMHSYDKKKKFEQSTVKFAENGDGGNGILKLGRKDLNPQVEIENKKGGEEEEAFEEQKNNKNKKIEEKENQRKETEEKENGQQTEEKKVNLESTEDQDHNRGDKNTQEAREEHYKGVDTSSAVARETQLKTTEAKNQGYVTSSEGQKVEKAKNAVFQQENKTNSSDDVTSNTNDSLPMTSGDGETVQNNSSANVAENEEKGTEPSNISDSNSVVTELSNQQEQKNSLTTVNLEATHSEAGTLETSISSQHHGMDSHDQNATLMMETSNEGEQNLETVLSEKTENSSSSTKAENKTTKEEYTNSSMSPKIVKPVKENIIFETTTAENKKVSSPSNGDDVQTDQSKNYEKIAEKEDNSVSSNTSESIIEALNNKSDSSLHQEVKEARTDLGSLPEVETQGKNSGNVAAE</sequence>
<name>A0A7J7NN59_9MAGN</name>
<evidence type="ECO:0000256" key="1">
    <source>
        <dbReference type="SAM" id="MobiDB-lite"/>
    </source>
</evidence>
<feature type="compositionally biased region" description="Polar residues" evidence="1">
    <location>
        <begin position="329"/>
        <end position="347"/>
    </location>
</feature>
<feature type="compositionally biased region" description="Basic and acidic residues" evidence="1">
    <location>
        <begin position="103"/>
        <end position="119"/>
    </location>
</feature>
<feature type="compositionally biased region" description="Polar residues" evidence="1">
    <location>
        <begin position="427"/>
        <end position="445"/>
    </location>
</feature>
<feature type="compositionally biased region" description="Low complexity" evidence="1">
    <location>
        <begin position="233"/>
        <end position="246"/>
    </location>
</feature>
<feature type="compositionally biased region" description="Polar residues" evidence="1">
    <location>
        <begin position="200"/>
        <end position="216"/>
    </location>
</feature>
<feature type="compositionally biased region" description="Polar residues" evidence="1">
    <location>
        <begin position="274"/>
        <end position="305"/>
    </location>
</feature>
<evidence type="ECO:0000313" key="2">
    <source>
        <dbReference type="EMBL" id="KAF6168414.1"/>
    </source>
</evidence>
<feature type="region of interest" description="Disordered" evidence="1">
    <location>
        <begin position="1"/>
        <end position="20"/>
    </location>
</feature>
<accession>A0A7J7NN59</accession>
<feature type="region of interest" description="Disordered" evidence="1">
    <location>
        <begin position="90"/>
        <end position="379"/>
    </location>
</feature>
<feature type="region of interest" description="Disordered" evidence="1">
    <location>
        <begin position="393"/>
        <end position="478"/>
    </location>
</feature>
<feature type="compositionally biased region" description="Basic and acidic residues" evidence="1">
    <location>
        <begin position="446"/>
        <end position="457"/>
    </location>
</feature>
<dbReference type="PANTHER" id="PTHR33700">
    <property type="entry name" value="MYB-LIKE PROTEIN X"/>
    <property type="match status" value="1"/>
</dbReference>
<protein>
    <submittedName>
        <fullName evidence="2">Uncharacterized protein</fullName>
    </submittedName>
</protein>
<dbReference type="Proteomes" id="UP000541444">
    <property type="component" value="Unassembled WGS sequence"/>
</dbReference>
<dbReference type="AlphaFoldDB" id="A0A7J7NN59"/>
<keyword evidence="3" id="KW-1185">Reference proteome</keyword>
<proteinExistence type="predicted"/>
<reference evidence="2 3" key="1">
    <citation type="journal article" date="2020" name="IScience">
        <title>Genome Sequencing of the Endangered Kingdonia uniflora (Circaeasteraceae, Ranunculales) Reveals Potential Mechanisms of Evolutionary Specialization.</title>
        <authorList>
            <person name="Sun Y."/>
            <person name="Deng T."/>
            <person name="Zhang A."/>
            <person name="Moore M.J."/>
            <person name="Landis J.B."/>
            <person name="Lin N."/>
            <person name="Zhang H."/>
            <person name="Zhang X."/>
            <person name="Huang J."/>
            <person name="Zhang X."/>
            <person name="Sun H."/>
            <person name="Wang H."/>
        </authorList>
    </citation>
    <scope>NUCLEOTIDE SEQUENCE [LARGE SCALE GENOMIC DNA]</scope>
    <source>
        <strain evidence="2">TB1705</strain>
        <tissue evidence="2">Leaf</tissue>
    </source>
</reference>
<feature type="compositionally biased region" description="Basic and acidic residues" evidence="1">
    <location>
        <begin position="415"/>
        <end position="426"/>
    </location>
</feature>
<dbReference type="OrthoDB" id="1928179at2759"/>
<organism evidence="2 3">
    <name type="scientific">Kingdonia uniflora</name>
    <dbReference type="NCBI Taxonomy" id="39325"/>
    <lineage>
        <taxon>Eukaryota</taxon>
        <taxon>Viridiplantae</taxon>
        <taxon>Streptophyta</taxon>
        <taxon>Embryophyta</taxon>
        <taxon>Tracheophyta</taxon>
        <taxon>Spermatophyta</taxon>
        <taxon>Magnoliopsida</taxon>
        <taxon>Ranunculales</taxon>
        <taxon>Circaeasteraceae</taxon>
        <taxon>Kingdonia</taxon>
    </lineage>
</organism>
<feature type="non-terminal residue" evidence="2">
    <location>
        <position position="1"/>
    </location>
</feature>
<evidence type="ECO:0000313" key="3">
    <source>
        <dbReference type="Proteomes" id="UP000541444"/>
    </source>
</evidence>
<comment type="caution">
    <text evidence="2">The sequence shown here is derived from an EMBL/GenBank/DDBJ whole genome shotgun (WGS) entry which is preliminary data.</text>
</comment>
<feature type="compositionally biased region" description="Basic and acidic residues" evidence="1">
    <location>
        <begin position="362"/>
        <end position="371"/>
    </location>
</feature>
<feature type="compositionally biased region" description="Polar residues" evidence="1">
    <location>
        <begin position="468"/>
        <end position="478"/>
    </location>
</feature>
<feature type="compositionally biased region" description="Polar residues" evidence="1">
    <location>
        <begin position="393"/>
        <end position="414"/>
    </location>
</feature>
<feature type="compositionally biased region" description="Polar residues" evidence="1">
    <location>
        <begin position="7"/>
        <end position="20"/>
    </location>
</feature>
<gene>
    <name evidence="2" type="ORF">GIB67_004966</name>
</gene>
<feature type="compositionally biased region" description="Basic and acidic residues" evidence="1">
    <location>
        <begin position="126"/>
        <end position="187"/>
    </location>
</feature>
<dbReference type="PANTHER" id="PTHR33700:SF4">
    <property type="entry name" value="MYB-LIKE PROTEIN X"/>
    <property type="match status" value="1"/>
</dbReference>